<name>A0A4Q9FC87_9FLAO</name>
<dbReference type="PANTHER" id="PTHR48098:SF6">
    <property type="entry name" value="FERRI-BACILLIBACTIN ESTERASE BESA"/>
    <property type="match status" value="1"/>
</dbReference>
<protein>
    <submittedName>
        <fullName evidence="1">Esterase</fullName>
    </submittedName>
</protein>
<comment type="caution">
    <text evidence="1">The sequence shown here is derived from an EMBL/GenBank/DDBJ whole genome shotgun (WGS) entry which is preliminary data.</text>
</comment>
<dbReference type="EMBL" id="SIRT01000013">
    <property type="protein sequence ID" value="TBN00892.1"/>
    <property type="molecule type" value="Genomic_DNA"/>
</dbReference>
<sequence>MDAKRYCLLLLIASFLSCKNTSQNEHKESLGRVDKNFQPYSNAQLSSGKLMRLDSFPSKYVTPRPVDVWLPENYSEDKKYAVLYMHDGQMLFDATSTWNKQEWKVDEWASKLMNEGKTKNFIVVAIHNIKEERWQDLFPEKAFANLSDENKTLINQQKNHIKQGSKLNGDNYLKFLVEEIKPIVDSEFSVYKNKENTFVMGSSMGGLMSMYAICEYPNVFGGASCMSTHWPGAQPIEDNSLPKAILSYLENKLPNPSNHKIYFDYGTETLDAFYPQYAPMVNRILISNGYSEENYKNEKFEGADHSENSWNKRLNVPLTFLLGQH</sequence>
<evidence type="ECO:0000313" key="2">
    <source>
        <dbReference type="Proteomes" id="UP000291142"/>
    </source>
</evidence>
<dbReference type="PANTHER" id="PTHR48098">
    <property type="entry name" value="ENTEROCHELIN ESTERASE-RELATED"/>
    <property type="match status" value="1"/>
</dbReference>
<reference evidence="1 2" key="1">
    <citation type="submission" date="2019-02" db="EMBL/GenBank/DDBJ databases">
        <title>Hyunsoonleella sp., isolated from marine sediment.</title>
        <authorList>
            <person name="Liu B.-T."/>
        </authorList>
    </citation>
    <scope>NUCLEOTIDE SEQUENCE [LARGE SCALE GENOMIC DNA]</scope>
    <source>
        <strain evidence="1 2">T58</strain>
    </source>
</reference>
<dbReference type="PROSITE" id="PS51257">
    <property type="entry name" value="PROKAR_LIPOPROTEIN"/>
    <property type="match status" value="1"/>
</dbReference>
<keyword evidence="2" id="KW-1185">Reference proteome</keyword>
<organism evidence="1 2">
    <name type="scientific">Hyunsoonleella flava</name>
    <dbReference type="NCBI Taxonomy" id="2527939"/>
    <lineage>
        <taxon>Bacteria</taxon>
        <taxon>Pseudomonadati</taxon>
        <taxon>Bacteroidota</taxon>
        <taxon>Flavobacteriia</taxon>
        <taxon>Flavobacteriales</taxon>
        <taxon>Flavobacteriaceae</taxon>
    </lineage>
</organism>
<dbReference type="OrthoDB" id="9784036at2"/>
<dbReference type="AlphaFoldDB" id="A0A4Q9FC87"/>
<accession>A0A4Q9FC87</accession>
<evidence type="ECO:0000313" key="1">
    <source>
        <dbReference type="EMBL" id="TBN00892.1"/>
    </source>
</evidence>
<dbReference type="RefSeq" id="WP_130965144.1">
    <property type="nucleotide sequence ID" value="NZ_SIRT01000013.1"/>
</dbReference>
<dbReference type="Gene3D" id="3.40.50.1820">
    <property type="entry name" value="alpha/beta hydrolase"/>
    <property type="match status" value="1"/>
</dbReference>
<dbReference type="Proteomes" id="UP000291142">
    <property type="component" value="Unassembled WGS sequence"/>
</dbReference>
<gene>
    <name evidence="1" type="ORF">EYD45_13790</name>
</gene>
<dbReference type="InterPro" id="IPR050583">
    <property type="entry name" value="Mycobacterial_A85_antigen"/>
</dbReference>
<dbReference type="InterPro" id="IPR000801">
    <property type="entry name" value="Esterase-like"/>
</dbReference>
<dbReference type="Pfam" id="PF00756">
    <property type="entry name" value="Esterase"/>
    <property type="match status" value="1"/>
</dbReference>
<proteinExistence type="predicted"/>
<dbReference type="InterPro" id="IPR029058">
    <property type="entry name" value="AB_hydrolase_fold"/>
</dbReference>
<dbReference type="SUPFAM" id="SSF53474">
    <property type="entry name" value="alpha/beta-Hydrolases"/>
    <property type="match status" value="1"/>
</dbReference>